<evidence type="ECO:0000313" key="2">
    <source>
        <dbReference type="Proteomes" id="UP001374584"/>
    </source>
</evidence>
<name>A0AAN9NLH7_PHACN</name>
<comment type="caution">
    <text evidence="1">The sequence shown here is derived from an EMBL/GenBank/DDBJ whole genome shotgun (WGS) entry which is preliminary data.</text>
</comment>
<accession>A0AAN9NLH7</accession>
<reference evidence="1 2" key="1">
    <citation type="submission" date="2024-01" db="EMBL/GenBank/DDBJ databases">
        <title>The genomes of 5 underutilized Papilionoideae crops provide insights into root nodulation and disease resistanc.</title>
        <authorList>
            <person name="Jiang F."/>
        </authorList>
    </citation>
    <scope>NUCLEOTIDE SEQUENCE [LARGE SCALE GENOMIC DNA]</scope>
    <source>
        <strain evidence="1">JINMINGXINNONG_FW02</strain>
        <tissue evidence="1">Leaves</tissue>
    </source>
</reference>
<organism evidence="1 2">
    <name type="scientific">Phaseolus coccineus</name>
    <name type="common">Scarlet runner bean</name>
    <name type="synonym">Phaseolus multiflorus</name>
    <dbReference type="NCBI Taxonomy" id="3886"/>
    <lineage>
        <taxon>Eukaryota</taxon>
        <taxon>Viridiplantae</taxon>
        <taxon>Streptophyta</taxon>
        <taxon>Embryophyta</taxon>
        <taxon>Tracheophyta</taxon>
        <taxon>Spermatophyta</taxon>
        <taxon>Magnoliopsida</taxon>
        <taxon>eudicotyledons</taxon>
        <taxon>Gunneridae</taxon>
        <taxon>Pentapetalae</taxon>
        <taxon>rosids</taxon>
        <taxon>fabids</taxon>
        <taxon>Fabales</taxon>
        <taxon>Fabaceae</taxon>
        <taxon>Papilionoideae</taxon>
        <taxon>50 kb inversion clade</taxon>
        <taxon>NPAAA clade</taxon>
        <taxon>indigoferoid/millettioid clade</taxon>
        <taxon>Phaseoleae</taxon>
        <taxon>Phaseolus</taxon>
    </lineage>
</organism>
<gene>
    <name evidence="1" type="ORF">VNO80_06101</name>
</gene>
<proteinExistence type="predicted"/>
<evidence type="ECO:0000313" key="1">
    <source>
        <dbReference type="EMBL" id="KAK7372714.1"/>
    </source>
</evidence>
<dbReference type="EMBL" id="JAYMYR010000003">
    <property type="protein sequence ID" value="KAK7372714.1"/>
    <property type="molecule type" value="Genomic_DNA"/>
</dbReference>
<keyword evidence="2" id="KW-1185">Reference proteome</keyword>
<sequence>MISNAGPKVKLGCSDMTKSLCENLEEVKFVKKESMDAEEENNVTAFVKMKTTNQALFLSPGTVRAAANATVATSVATTIPESAIPVAASLISLDNCLCSL</sequence>
<dbReference type="AlphaFoldDB" id="A0AAN9NLH7"/>
<protein>
    <submittedName>
        <fullName evidence="1">Uncharacterized protein</fullName>
    </submittedName>
</protein>
<dbReference type="Proteomes" id="UP001374584">
    <property type="component" value="Unassembled WGS sequence"/>
</dbReference>